<dbReference type="InterPro" id="IPR035944">
    <property type="entry name" value="YfbM-like_sf"/>
</dbReference>
<proteinExistence type="predicted"/>
<evidence type="ECO:0000313" key="2">
    <source>
        <dbReference type="Proteomes" id="UP000010445"/>
    </source>
</evidence>
<sequence>MIVEVVSSQYWSAGEGVGMVIRVLWTPLAAKEDTMSSVAYYIPIGQRQADELRHSADASAWAEERLEEVVLNGASIIDDQQWMGMYFALRQLPQAQVTPELPQAATGIEQLGEEPPVVLVPAEAVSAIADALSGVGAEELEAAAENVRAEYPDVLLDDAATSLKALITLYREAAETGKTVAVVVS</sequence>
<dbReference type="InterPro" id="IPR015068">
    <property type="entry name" value="DUF1877"/>
</dbReference>
<name>L1MJ26_9CORY</name>
<dbReference type="Pfam" id="PF08974">
    <property type="entry name" value="DUF1877"/>
    <property type="match status" value="1"/>
</dbReference>
<dbReference type="STRING" id="1035195.HMPREF9997_00980"/>
<dbReference type="SUPFAM" id="SSF111069">
    <property type="entry name" value="Hypothetical protein yfbM"/>
    <property type="match status" value="1"/>
</dbReference>
<dbReference type="HOGENOM" id="CLU_1458977_0_0_11"/>
<accession>L1MJ26</accession>
<keyword evidence="2" id="KW-1185">Reference proteome</keyword>
<reference evidence="1 2" key="1">
    <citation type="submission" date="2012-05" db="EMBL/GenBank/DDBJ databases">
        <authorList>
            <person name="Weinstock G."/>
            <person name="Sodergren E."/>
            <person name="Lobos E.A."/>
            <person name="Fulton L."/>
            <person name="Fulton R."/>
            <person name="Courtney L."/>
            <person name="Fronick C."/>
            <person name="O'Laughlin M."/>
            <person name="Godfrey J."/>
            <person name="Wilson R.M."/>
            <person name="Miner T."/>
            <person name="Farmer C."/>
            <person name="Delehaunty K."/>
            <person name="Cordes M."/>
            <person name="Minx P."/>
            <person name="Tomlinson C."/>
            <person name="Chen J."/>
            <person name="Wollam A."/>
            <person name="Pepin K.H."/>
            <person name="Bhonagiri V."/>
            <person name="Zhang X."/>
            <person name="Suruliraj S."/>
            <person name="Warren W."/>
            <person name="Mitreva M."/>
            <person name="Mardis E.R."/>
            <person name="Wilson R.K."/>
        </authorList>
    </citation>
    <scope>NUCLEOTIDE SEQUENCE [LARGE SCALE GENOMIC DNA]</scope>
    <source>
        <strain evidence="1 2">F0235</strain>
    </source>
</reference>
<gene>
    <name evidence="1" type="ORF">HMPREF9997_00980</name>
</gene>
<comment type="caution">
    <text evidence="1">The sequence shown here is derived from an EMBL/GenBank/DDBJ whole genome shotgun (WGS) entry which is preliminary data.</text>
</comment>
<dbReference type="PATRIC" id="fig|1035195.3.peg.876"/>
<dbReference type="EMBL" id="AMEM01000016">
    <property type="protein sequence ID" value="EKX90916.1"/>
    <property type="molecule type" value="Genomic_DNA"/>
</dbReference>
<dbReference type="Gene3D" id="3.40.1760.10">
    <property type="entry name" value="YfbM-like super family"/>
    <property type="match status" value="1"/>
</dbReference>
<evidence type="ECO:0000313" key="1">
    <source>
        <dbReference type="EMBL" id="EKX90916.1"/>
    </source>
</evidence>
<dbReference type="AlphaFoldDB" id="L1MJ26"/>
<evidence type="ECO:0008006" key="3">
    <source>
        <dbReference type="Google" id="ProtNLM"/>
    </source>
</evidence>
<dbReference type="Proteomes" id="UP000010445">
    <property type="component" value="Unassembled WGS sequence"/>
</dbReference>
<organism evidence="1 2">
    <name type="scientific">Corynebacterium durum F0235</name>
    <dbReference type="NCBI Taxonomy" id="1035195"/>
    <lineage>
        <taxon>Bacteria</taxon>
        <taxon>Bacillati</taxon>
        <taxon>Actinomycetota</taxon>
        <taxon>Actinomycetes</taxon>
        <taxon>Mycobacteriales</taxon>
        <taxon>Corynebacteriaceae</taxon>
        <taxon>Corynebacterium</taxon>
    </lineage>
</organism>
<protein>
    <recommendedName>
        <fullName evidence="3">DUF1877 family protein</fullName>
    </recommendedName>
</protein>